<dbReference type="Gene3D" id="1.10.443.10">
    <property type="entry name" value="Intergrase catalytic core"/>
    <property type="match status" value="1"/>
</dbReference>
<dbReference type="InterPro" id="IPR050090">
    <property type="entry name" value="Tyrosine_recombinase_XerCD"/>
</dbReference>
<dbReference type="EMBL" id="NWTK01000023">
    <property type="protein sequence ID" value="PKR48438.1"/>
    <property type="molecule type" value="Genomic_DNA"/>
</dbReference>
<name>A0A2N3KCY9_9PROT</name>
<dbReference type="GO" id="GO:0006310">
    <property type="term" value="P:DNA recombination"/>
    <property type="evidence" value="ECO:0007669"/>
    <property type="project" value="UniProtKB-KW"/>
</dbReference>
<gene>
    <name evidence="7" type="ORF">COO20_24555</name>
</gene>
<feature type="domain" description="Tyr recombinase" evidence="6">
    <location>
        <begin position="185"/>
        <end position="367"/>
    </location>
</feature>
<feature type="compositionally biased region" description="Basic and acidic residues" evidence="5">
    <location>
        <begin position="122"/>
        <end position="136"/>
    </location>
</feature>
<proteinExistence type="inferred from homology"/>
<dbReference type="AlphaFoldDB" id="A0A2N3KCY9"/>
<dbReference type="InterPro" id="IPR010998">
    <property type="entry name" value="Integrase_recombinase_N"/>
</dbReference>
<organism evidence="7 8">
    <name type="scientific">Thalassospira marina</name>
    <dbReference type="NCBI Taxonomy" id="2048283"/>
    <lineage>
        <taxon>Bacteria</taxon>
        <taxon>Pseudomonadati</taxon>
        <taxon>Pseudomonadota</taxon>
        <taxon>Alphaproteobacteria</taxon>
        <taxon>Rhodospirillales</taxon>
        <taxon>Thalassospiraceae</taxon>
        <taxon>Thalassospira</taxon>
    </lineage>
</organism>
<evidence type="ECO:0000256" key="4">
    <source>
        <dbReference type="ARBA" id="ARBA00023172"/>
    </source>
</evidence>
<sequence length="378" mass="42991">MATIEKRERKTGTVYQADVRIHGFPRQKKTFKRLTDAKLWAQQTEASIRKGEFQNVVSTARSKTLNDVIRRYRDDVLPHKAETTQRAETTYIGFWERELGEYSLSYLKPELIGAKLRELGEAGDGRRKADEEDTKPKAPAKPKSRKTLKHYRDTLALLLKHAKQWGWTATNPIDGVNKITKIRNERTRFLSDDERTSLLAACKASDNEHLYPVVILALSTGARKNEILSLTFSDLDLKRGIAVLRDTKNGETRAVPIVKSLQVLLKAHLEKVGKFYDGLDYAPPARWVFPRRDAMAPIDIRTAWENARDAAGLVDFRFHDIRHSAASYLAMNGASLVEIAEVLGHRTLQMVRRYAHLSESHVKELVQSVNDKVLPAEL</sequence>
<feature type="region of interest" description="Disordered" evidence="5">
    <location>
        <begin position="122"/>
        <end position="146"/>
    </location>
</feature>
<dbReference type="InterPro" id="IPR002104">
    <property type="entry name" value="Integrase_catalytic"/>
</dbReference>
<protein>
    <submittedName>
        <fullName evidence="7">Integrase</fullName>
    </submittedName>
</protein>
<dbReference type="Pfam" id="PF00589">
    <property type="entry name" value="Phage_integrase"/>
    <property type="match status" value="1"/>
</dbReference>
<comment type="caution">
    <text evidence="7">The sequence shown here is derived from an EMBL/GenBank/DDBJ whole genome shotgun (WGS) entry which is preliminary data.</text>
</comment>
<evidence type="ECO:0000256" key="1">
    <source>
        <dbReference type="ARBA" id="ARBA00008857"/>
    </source>
</evidence>
<dbReference type="SUPFAM" id="SSF56349">
    <property type="entry name" value="DNA breaking-rejoining enzymes"/>
    <property type="match status" value="1"/>
</dbReference>
<reference evidence="7 8" key="1">
    <citation type="submission" date="2017-09" db="EMBL/GenBank/DDBJ databases">
        <title>Biodiversity and function of Thalassospira species in the particle-attached aromatic-hydrocarbon-degrading consortia from the surface seawater of the South China Sea.</title>
        <authorList>
            <person name="Dong C."/>
            <person name="Liu R."/>
            <person name="Shao Z."/>
        </authorList>
    </citation>
    <scope>NUCLEOTIDE SEQUENCE [LARGE SCALE GENOMIC DNA]</scope>
    <source>
        <strain evidence="7 8">CSC1P2</strain>
    </source>
</reference>
<dbReference type="PROSITE" id="PS51898">
    <property type="entry name" value="TYR_RECOMBINASE"/>
    <property type="match status" value="1"/>
</dbReference>
<dbReference type="PANTHER" id="PTHR30349:SF64">
    <property type="entry name" value="PROPHAGE INTEGRASE INTD-RELATED"/>
    <property type="match status" value="1"/>
</dbReference>
<dbReference type="CDD" id="cd00796">
    <property type="entry name" value="INT_Rci_Hp1_C"/>
    <property type="match status" value="1"/>
</dbReference>
<keyword evidence="3" id="KW-0238">DNA-binding</keyword>
<evidence type="ECO:0000259" key="6">
    <source>
        <dbReference type="PROSITE" id="PS51898"/>
    </source>
</evidence>
<dbReference type="GO" id="GO:0015074">
    <property type="term" value="P:DNA integration"/>
    <property type="evidence" value="ECO:0007669"/>
    <property type="project" value="UniProtKB-KW"/>
</dbReference>
<accession>A0A2N3KCY9</accession>
<dbReference type="InterPro" id="IPR013762">
    <property type="entry name" value="Integrase-like_cat_sf"/>
</dbReference>
<evidence type="ECO:0000256" key="5">
    <source>
        <dbReference type="SAM" id="MobiDB-lite"/>
    </source>
</evidence>
<dbReference type="GO" id="GO:0003677">
    <property type="term" value="F:DNA binding"/>
    <property type="evidence" value="ECO:0007669"/>
    <property type="project" value="UniProtKB-KW"/>
</dbReference>
<dbReference type="Gene3D" id="1.10.150.130">
    <property type="match status" value="1"/>
</dbReference>
<dbReference type="Proteomes" id="UP000233597">
    <property type="component" value="Unassembled WGS sequence"/>
</dbReference>
<keyword evidence="4" id="KW-0233">DNA recombination</keyword>
<dbReference type="PANTHER" id="PTHR30349">
    <property type="entry name" value="PHAGE INTEGRASE-RELATED"/>
    <property type="match status" value="1"/>
</dbReference>
<dbReference type="RefSeq" id="WP_101271404.1">
    <property type="nucleotide sequence ID" value="NZ_NWTK01000023.1"/>
</dbReference>
<dbReference type="OrthoDB" id="9814722at2"/>
<dbReference type="InterPro" id="IPR011010">
    <property type="entry name" value="DNA_brk_join_enz"/>
</dbReference>
<evidence type="ECO:0000256" key="3">
    <source>
        <dbReference type="ARBA" id="ARBA00023125"/>
    </source>
</evidence>
<evidence type="ECO:0000313" key="7">
    <source>
        <dbReference type="EMBL" id="PKR48438.1"/>
    </source>
</evidence>
<evidence type="ECO:0000256" key="2">
    <source>
        <dbReference type="ARBA" id="ARBA00022908"/>
    </source>
</evidence>
<comment type="similarity">
    <text evidence="1">Belongs to the 'phage' integrase family.</text>
</comment>
<keyword evidence="2" id="KW-0229">DNA integration</keyword>
<evidence type="ECO:0000313" key="8">
    <source>
        <dbReference type="Proteomes" id="UP000233597"/>
    </source>
</evidence>